<dbReference type="EMBL" id="CP048209">
    <property type="protein sequence ID" value="QHT63309.1"/>
    <property type="molecule type" value="Genomic_DNA"/>
</dbReference>
<dbReference type="AlphaFoldDB" id="A0A6C0G613"/>
<proteinExistence type="predicted"/>
<dbReference type="Proteomes" id="UP000476064">
    <property type="component" value="Chromosome"/>
</dbReference>
<dbReference type="InterPro" id="IPR036237">
    <property type="entry name" value="Xyl_isomerase-like_sf"/>
</dbReference>
<dbReference type="PANTHER" id="PTHR12110">
    <property type="entry name" value="HYDROXYPYRUVATE ISOMERASE"/>
    <property type="match status" value="1"/>
</dbReference>
<evidence type="ECO:0000313" key="2">
    <source>
        <dbReference type="EMBL" id="QHT63309.1"/>
    </source>
</evidence>
<dbReference type="KEGG" id="plyc:GXP70_27320"/>
<protein>
    <submittedName>
        <fullName evidence="2">Sugar phosphate isomerase/epimerase</fullName>
    </submittedName>
</protein>
<sequence>MKVGIGSYTLTWSVGVPGYETPQEPLTARGLLLLASERGIKLVQMADNMPLHLMDDGALRELRDLAEELRIELEIGTRGTEPGHLLDYLRIADLLGARLVRTLITIADLDVAAEQLREALPKFEAAQVTLAIENHGLHTTKQLSALFDVLESPYAGCCLDTVNSFSALDSPDTVIRDLSPYVVNLHVKDFDITRVDHQMGFAILGKPAGHGKLNIPGLLTVLDSLGKKPNAILELWTPYAGTVEQTVAIERQWLDQSLAYLRTLPLLNME</sequence>
<organism evidence="2 3">
    <name type="scientific">Paenibacillus lycopersici</name>
    <dbReference type="NCBI Taxonomy" id="2704462"/>
    <lineage>
        <taxon>Bacteria</taxon>
        <taxon>Bacillati</taxon>
        <taxon>Bacillota</taxon>
        <taxon>Bacilli</taxon>
        <taxon>Bacillales</taxon>
        <taxon>Paenibacillaceae</taxon>
        <taxon>Paenibacillus</taxon>
    </lineage>
</organism>
<reference evidence="2 3" key="1">
    <citation type="submission" date="2020-01" db="EMBL/GenBank/DDBJ databases">
        <title>Paenibacillus sp. nov., isolated from tomato rhizosphere.</title>
        <authorList>
            <person name="Weon H.-Y."/>
            <person name="Lee S.A."/>
        </authorList>
    </citation>
    <scope>NUCLEOTIDE SEQUENCE [LARGE SCALE GENOMIC DNA]</scope>
    <source>
        <strain evidence="2 3">12200R-189</strain>
    </source>
</reference>
<gene>
    <name evidence="2" type="ORF">GXP70_27320</name>
</gene>
<dbReference type="GO" id="GO:0016853">
    <property type="term" value="F:isomerase activity"/>
    <property type="evidence" value="ECO:0007669"/>
    <property type="project" value="UniProtKB-KW"/>
</dbReference>
<keyword evidence="3" id="KW-1185">Reference proteome</keyword>
<dbReference type="RefSeq" id="WP_162359755.1">
    <property type="nucleotide sequence ID" value="NZ_CP048209.1"/>
</dbReference>
<name>A0A6C0G613_9BACL</name>
<dbReference type="Pfam" id="PF01261">
    <property type="entry name" value="AP_endonuc_2"/>
    <property type="match status" value="1"/>
</dbReference>
<dbReference type="InterPro" id="IPR050312">
    <property type="entry name" value="IolE/XylAMocC-like"/>
</dbReference>
<keyword evidence="2" id="KW-0413">Isomerase</keyword>
<dbReference type="PANTHER" id="PTHR12110:SF52">
    <property type="entry name" value="XYLOSE ISOMERASE"/>
    <property type="match status" value="1"/>
</dbReference>
<dbReference type="SUPFAM" id="SSF51658">
    <property type="entry name" value="Xylose isomerase-like"/>
    <property type="match status" value="1"/>
</dbReference>
<dbReference type="Gene3D" id="3.20.20.150">
    <property type="entry name" value="Divalent-metal-dependent TIM barrel enzymes"/>
    <property type="match status" value="1"/>
</dbReference>
<dbReference type="InterPro" id="IPR013022">
    <property type="entry name" value="Xyl_isomerase-like_TIM-brl"/>
</dbReference>
<accession>A0A6C0G613</accession>
<feature type="domain" description="Xylose isomerase-like TIM barrel" evidence="1">
    <location>
        <begin position="86"/>
        <end position="257"/>
    </location>
</feature>
<evidence type="ECO:0000313" key="3">
    <source>
        <dbReference type="Proteomes" id="UP000476064"/>
    </source>
</evidence>
<evidence type="ECO:0000259" key="1">
    <source>
        <dbReference type="Pfam" id="PF01261"/>
    </source>
</evidence>